<organism evidence="2 3">
    <name type="scientific">Brevundimonas subvibrioides (strain ATCC 15264 / DSM 4735 / LMG 14903 / NBRC 16000 / CB 81)</name>
    <name type="common">Caulobacter subvibrioides</name>
    <dbReference type="NCBI Taxonomy" id="633149"/>
    <lineage>
        <taxon>Bacteria</taxon>
        <taxon>Pseudomonadati</taxon>
        <taxon>Pseudomonadota</taxon>
        <taxon>Alphaproteobacteria</taxon>
        <taxon>Caulobacterales</taxon>
        <taxon>Caulobacteraceae</taxon>
        <taxon>Brevundimonas</taxon>
    </lineage>
</organism>
<evidence type="ECO:0000313" key="2">
    <source>
        <dbReference type="EMBL" id="ADL01657.1"/>
    </source>
</evidence>
<name>D9QK72_BRESC</name>
<feature type="transmembrane region" description="Helical" evidence="1">
    <location>
        <begin position="58"/>
        <end position="76"/>
    </location>
</feature>
<evidence type="ECO:0000313" key="3">
    <source>
        <dbReference type="Proteomes" id="UP000002696"/>
    </source>
</evidence>
<dbReference type="eggNOG" id="ENOG5033GSG">
    <property type="taxonomic scope" value="Bacteria"/>
</dbReference>
<feature type="transmembrane region" description="Helical" evidence="1">
    <location>
        <begin position="83"/>
        <end position="102"/>
    </location>
</feature>
<keyword evidence="1" id="KW-1133">Transmembrane helix</keyword>
<dbReference type="Proteomes" id="UP000002696">
    <property type="component" value="Chromosome"/>
</dbReference>
<protein>
    <submittedName>
        <fullName evidence="2">Uncharacterized protein</fullName>
    </submittedName>
</protein>
<dbReference type="STRING" id="633149.Bresu_2347"/>
<feature type="transmembrane region" description="Helical" evidence="1">
    <location>
        <begin position="6"/>
        <end position="23"/>
    </location>
</feature>
<dbReference type="InParanoid" id="D9QK72"/>
<dbReference type="OrthoDB" id="7188556at2"/>
<accession>D9QK72</accession>
<keyword evidence="3" id="KW-1185">Reference proteome</keyword>
<sequence length="143" mass="16291">MLDTLYVKFALLPMVAVAIFAFLKGDEPERVATGTYLLGWLAGLLLQNDGQLYKNFQWTMFLLDCAMAATFAYVVWTWRRSWTIWALAIQLIVVMSHIVYLFDVRPPIAAFYTVLNLASYGILLSIGVGTFWAWQERRAAGLE</sequence>
<dbReference type="HOGENOM" id="CLU_139062_2_0_5"/>
<dbReference type="KEGG" id="bsb:Bresu_2347"/>
<keyword evidence="1" id="KW-0812">Transmembrane</keyword>
<evidence type="ECO:0000256" key="1">
    <source>
        <dbReference type="SAM" id="Phobius"/>
    </source>
</evidence>
<dbReference type="AlphaFoldDB" id="D9QK72"/>
<gene>
    <name evidence="2" type="ordered locus">Bresu_2347</name>
</gene>
<proteinExistence type="predicted"/>
<dbReference type="EMBL" id="CP002102">
    <property type="protein sequence ID" value="ADL01657.1"/>
    <property type="molecule type" value="Genomic_DNA"/>
</dbReference>
<dbReference type="RefSeq" id="WP_013269758.1">
    <property type="nucleotide sequence ID" value="NC_014375.1"/>
</dbReference>
<keyword evidence="1" id="KW-0472">Membrane</keyword>
<feature type="transmembrane region" description="Helical" evidence="1">
    <location>
        <begin position="108"/>
        <end position="134"/>
    </location>
</feature>
<reference evidence="3" key="1">
    <citation type="journal article" date="2011" name="J. Bacteriol.">
        <title>Genome sequences of eight morphologically diverse alphaproteobacteria.</title>
        <authorList>
            <consortium name="US DOE Joint Genome Institute"/>
            <person name="Brown P.J."/>
            <person name="Kysela D.T."/>
            <person name="Buechlein A."/>
            <person name="Hemmerich C."/>
            <person name="Brun Y.V."/>
        </authorList>
    </citation>
    <scope>NUCLEOTIDE SEQUENCE [LARGE SCALE GENOMIC DNA]</scope>
    <source>
        <strain evidence="3">ATCC 15264 / DSM 4735 / LMG 14903 / NBRC 16000 / CB 81</strain>
    </source>
</reference>